<dbReference type="SMART" id="SM00698">
    <property type="entry name" value="MORN"/>
    <property type="match status" value="1"/>
</dbReference>
<evidence type="ECO:0000256" key="2">
    <source>
        <dbReference type="SAM" id="MobiDB-lite"/>
    </source>
</evidence>
<protein>
    <submittedName>
        <fullName evidence="3">Uncharacterized protein</fullName>
    </submittedName>
</protein>
<dbReference type="HOGENOM" id="CLU_1096057_0_0_1"/>
<sequence>MGNCQQCTNFAQQNQTAEIKTKLTKSKHTLNFVNKFTPRNVEGVIKIQAVFKGYLTRKYYFHEKLFIRQLSLLSTQQKHSSPIINRDILGFDTLSNVNETPNQPQSLIMKKNMIKDKPQEEIDETNKKSGEINQLSQSKCNKDTPDNQSQVSEFSHPSSLKRQFSFDMTSLCFVPKSKNDQILIISQTQIKLPIIQMINGAYYEGQWQNGKAHGFGKYIMMDSSSYVGEWVNNKAYVYWDILIDRWGFFHGSLD</sequence>
<dbReference type="Gene3D" id="2.20.110.10">
    <property type="entry name" value="Histone H3 K4-specific methyltransferase SET7/9 N-terminal domain"/>
    <property type="match status" value="1"/>
</dbReference>
<dbReference type="EMBL" id="CT868650">
    <property type="protein sequence ID" value="CAK88600.1"/>
    <property type="molecule type" value="Genomic_DNA"/>
</dbReference>
<dbReference type="InterPro" id="IPR000048">
    <property type="entry name" value="IQ_motif_EF-hand-BS"/>
</dbReference>
<dbReference type="Proteomes" id="UP000000600">
    <property type="component" value="Unassembled WGS sequence"/>
</dbReference>
<keyword evidence="4" id="KW-1185">Reference proteome</keyword>
<dbReference type="GeneID" id="5041782"/>
<dbReference type="InterPro" id="IPR003409">
    <property type="entry name" value="MORN"/>
</dbReference>
<dbReference type="AlphaFoldDB" id="A0DZY3"/>
<reference evidence="3 4" key="1">
    <citation type="journal article" date="2006" name="Nature">
        <title>Global trends of whole-genome duplications revealed by the ciliate Paramecium tetraurelia.</title>
        <authorList>
            <consortium name="Genoscope"/>
            <person name="Aury J.-M."/>
            <person name="Jaillon O."/>
            <person name="Duret L."/>
            <person name="Noel B."/>
            <person name="Jubin C."/>
            <person name="Porcel B.M."/>
            <person name="Segurens B."/>
            <person name="Daubin V."/>
            <person name="Anthouard V."/>
            <person name="Aiach N."/>
            <person name="Arnaiz O."/>
            <person name="Billaut A."/>
            <person name="Beisson J."/>
            <person name="Blanc I."/>
            <person name="Bouhouche K."/>
            <person name="Camara F."/>
            <person name="Duharcourt S."/>
            <person name="Guigo R."/>
            <person name="Gogendeau D."/>
            <person name="Katinka M."/>
            <person name="Keller A.-M."/>
            <person name="Kissmehl R."/>
            <person name="Klotz C."/>
            <person name="Koll F."/>
            <person name="Le Moue A."/>
            <person name="Lepere C."/>
            <person name="Malinsky S."/>
            <person name="Nowacki M."/>
            <person name="Nowak J.K."/>
            <person name="Plattner H."/>
            <person name="Poulain J."/>
            <person name="Ruiz F."/>
            <person name="Serrano V."/>
            <person name="Zagulski M."/>
            <person name="Dessen P."/>
            <person name="Betermier M."/>
            <person name="Weissenbach J."/>
            <person name="Scarpelli C."/>
            <person name="Schachter V."/>
            <person name="Sperling L."/>
            <person name="Meyer E."/>
            <person name="Cohen J."/>
            <person name="Wincker P."/>
        </authorList>
    </citation>
    <scope>NUCLEOTIDE SEQUENCE [LARGE SCALE GENOMIC DNA]</scope>
    <source>
        <strain evidence="3 4">Stock d4-2</strain>
    </source>
</reference>
<feature type="compositionally biased region" description="Basic and acidic residues" evidence="2">
    <location>
        <begin position="120"/>
        <end position="130"/>
    </location>
</feature>
<evidence type="ECO:0000313" key="4">
    <source>
        <dbReference type="Proteomes" id="UP000000600"/>
    </source>
</evidence>
<dbReference type="Pfam" id="PF02493">
    <property type="entry name" value="MORN"/>
    <property type="match status" value="2"/>
</dbReference>
<evidence type="ECO:0000256" key="1">
    <source>
        <dbReference type="ARBA" id="ARBA00022737"/>
    </source>
</evidence>
<dbReference type="PROSITE" id="PS50096">
    <property type="entry name" value="IQ"/>
    <property type="match status" value="1"/>
</dbReference>
<feature type="region of interest" description="Disordered" evidence="2">
    <location>
        <begin position="120"/>
        <end position="154"/>
    </location>
</feature>
<name>A0DZY3_PARTE</name>
<dbReference type="RefSeq" id="XP_001455997.1">
    <property type="nucleotide sequence ID" value="XM_001455960.1"/>
</dbReference>
<evidence type="ECO:0000313" key="3">
    <source>
        <dbReference type="EMBL" id="CAK88600.1"/>
    </source>
</evidence>
<accession>A0DZY3</accession>
<proteinExistence type="predicted"/>
<dbReference type="InParanoid" id="A0DZY3"/>
<organism evidence="3 4">
    <name type="scientific">Paramecium tetraurelia</name>
    <dbReference type="NCBI Taxonomy" id="5888"/>
    <lineage>
        <taxon>Eukaryota</taxon>
        <taxon>Sar</taxon>
        <taxon>Alveolata</taxon>
        <taxon>Ciliophora</taxon>
        <taxon>Intramacronucleata</taxon>
        <taxon>Oligohymenophorea</taxon>
        <taxon>Peniculida</taxon>
        <taxon>Parameciidae</taxon>
        <taxon>Paramecium</taxon>
    </lineage>
</organism>
<dbReference type="OrthoDB" id="437960at2759"/>
<dbReference type="Pfam" id="PF00612">
    <property type="entry name" value="IQ"/>
    <property type="match status" value="1"/>
</dbReference>
<keyword evidence="1" id="KW-0677">Repeat</keyword>
<dbReference type="SUPFAM" id="SSF82185">
    <property type="entry name" value="Histone H3 K4-specific methyltransferase SET7/9 N-terminal domain"/>
    <property type="match status" value="1"/>
</dbReference>
<dbReference type="KEGG" id="ptm:GSPATT00021768001"/>
<gene>
    <name evidence="3" type="ORF">GSPATT00021768001</name>
</gene>